<feature type="domain" description="Helicase ATP-binding" evidence="12">
    <location>
        <begin position="15"/>
        <end position="329"/>
    </location>
</feature>
<evidence type="ECO:0000313" key="14">
    <source>
        <dbReference type="Proteomes" id="UP000237222"/>
    </source>
</evidence>
<sequence length="707" mass="77845">MLTDALKKAIQDAYRQFLDVKQLRPRYGQRLMIAHIARVLGGVKRNQEFQRGGGDHLCVVEAGTGTGKTLAYAVAAIPVAQQTNKTLVISTATVALQEQIIYRDLPDILANSGLQFTVSLSKGRRRYICLSKLDQLLSGADAKVLPLYIDEHMAAPDAESLSLYTDFAQKMATGKWAGDRDDWDTVIADDKWTRVTTDHAQCTGRRCSHVKQCSFFKARESLTQADVIVANHDLVLADLALGGGAILPPPEECIYIFDEAHHLPDKVINHFSANFRLASTERWFEQIERAITVMIAVPSMDMTARGQLESLLSQLIAVRRGMAPLRPILEALLDGAEERQGTKSVRFPDGIVPDDLAAHSRSMVEGFSGVIHQAERIIDTLQDSLDSNQLLASRELMEQWLTTVSSARFRAESALALWRSYASDASKEKPPNARWMALVETGQGLFDIELNASPILAANALKSALWSRCYAAVLTSATLTALGSFNRFSMRAGLDSDASFEVVPSPFAHAEAGELHVPAMSCDAGDAEAHTAALIDMLPELMSPSEGNLVLFSSRKQLRAVREGMPAQWQSRILAQDDLPKHEILTQHRKRLDDGEGSVIFGLASFAEGVDLPGKYCSHVLIAKIPFAVPEDPVEEALAEWISRNNGNPFMDITVPDAAVKLIQASGRLLRSESDVGRITILDRRIVTRHYGRKMLASMPPYRQIIE</sequence>
<evidence type="ECO:0000259" key="12">
    <source>
        <dbReference type="PROSITE" id="PS51193"/>
    </source>
</evidence>
<dbReference type="RefSeq" id="WP_103683353.1">
    <property type="nucleotide sequence ID" value="NZ_PQGG01000010.1"/>
</dbReference>
<evidence type="ECO:0000256" key="9">
    <source>
        <dbReference type="ARBA" id="ARBA00023125"/>
    </source>
</evidence>
<dbReference type="InterPro" id="IPR010614">
    <property type="entry name" value="RAD3-like_helicase_DEAD"/>
</dbReference>
<keyword evidence="1 11" id="KW-0004">4Fe-4S</keyword>
<feature type="binding site" evidence="11">
    <location>
        <position position="202"/>
    </location>
    <ligand>
        <name>[4Fe-4S] cluster</name>
        <dbReference type="ChEBI" id="CHEBI:49883"/>
    </ligand>
</feature>
<dbReference type="EC" id="5.6.2.3" evidence="11"/>
<dbReference type="PROSITE" id="PS51193">
    <property type="entry name" value="HELICASE_ATP_BIND_2"/>
    <property type="match status" value="1"/>
</dbReference>
<keyword evidence="9 11" id="KW-0238">DNA-binding</keyword>
<protein>
    <recommendedName>
        <fullName evidence="11">ATP-dependent DNA helicase DinG</fullName>
        <ecNumber evidence="11">5.6.2.3</ecNumber>
    </recommendedName>
    <alternativeName>
        <fullName evidence="11">DNA 5'-3' helicase DinG</fullName>
    </alternativeName>
</protein>
<dbReference type="GO" id="GO:0051539">
    <property type="term" value="F:4 iron, 4 sulfur cluster binding"/>
    <property type="evidence" value="ECO:0007669"/>
    <property type="project" value="UniProtKB-UniRule"/>
</dbReference>
<dbReference type="InterPro" id="IPR039000">
    <property type="entry name" value="DinG_proteobact"/>
</dbReference>
<evidence type="ECO:0000256" key="7">
    <source>
        <dbReference type="ARBA" id="ARBA00023004"/>
    </source>
</evidence>
<keyword evidence="7 11" id="KW-0408">Iron</keyword>
<feature type="binding site" evidence="11">
    <location>
        <position position="207"/>
    </location>
    <ligand>
        <name>[4Fe-4S] cluster</name>
        <dbReference type="ChEBI" id="CHEBI:49883"/>
    </ligand>
</feature>
<dbReference type="Gene3D" id="3.40.50.300">
    <property type="entry name" value="P-loop containing nucleotide triphosphate hydrolases"/>
    <property type="match status" value="2"/>
</dbReference>
<dbReference type="Pfam" id="PF13307">
    <property type="entry name" value="Helicase_C_2"/>
    <property type="match status" value="1"/>
</dbReference>
<dbReference type="OrthoDB" id="9805194at2"/>
<accession>A0A2S4HIV8</accession>
<proteinExistence type="inferred from homology"/>
<dbReference type="EMBL" id="PQGG01000010">
    <property type="protein sequence ID" value="POP53913.1"/>
    <property type="molecule type" value="Genomic_DNA"/>
</dbReference>
<evidence type="ECO:0000256" key="5">
    <source>
        <dbReference type="ARBA" id="ARBA00022806"/>
    </source>
</evidence>
<dbReference type="SUPFAM" id="SSF52540">
    <property type="entry name" value="P-loop containing nucleoside triphosphate hydrolases"/>
    <property type="match status" value="1"/>
</dbReference>
<dbReference type="HAMAP" id="MF_02205">
    <property type="entry name" value="DinG_proteobact"/>
    <property type="match status" value="1"/>
</dbReference>
<organism evidence="13 14">
    <name type="scientific">Zhongshania marina</name>
    <dbReference type="NCBI Taxonomy" id="2304603"/>
    <lineage>
        <taxon>Bacteria</taxon>
        <taxon>Pseudomonadati</taxon>
        <taxon>Pseudomonadota</taxon>
        <taxon>Gammaproteobacteria</taxon>
        <taxon>Cellvibrionales</taxon>
        <taxon>Spongiibacteraceae</taxon>
        <taxon>Zhongshania</taxon>
    </lineage>
</organism>
<keyword evidence="4 11" id="KW-0378">Hydrolase</keyword>
<keyword evidence="3 11" id="KW-0547">Nucleotide-binding</keyword>
<keyword evidence="8 11" id="KW-0411">Iron-sulfur</keyword>
<evidence type="ECO:0000256" key="10">
    <source>
        <dbReference type="ARBA" id="ARBA00023235"/>
    </source>
</evidence>
<comment type="function">
    <text evidence="11">DNA-dependent ATPase and 5'-3' DNA helicase. Unwinds D-loops, R-loops, forked DNA and G-quadruplex DNA.</text>
</comment>
<evidence type="ECO:0000256" key="4">
    <source>
        <dbReference type="ARBA" id="ARBA00022801"/>
    </source>
</evidence>
<dbReference type="GO" id="GO:0009432">
    <property type="term" value="P:SOS response"/>
    <property type="evidence" value="ECO:0007669"/>
    <property type="project" value="TreeGrafter"/>
</dbReference>
<dbReference type="GO" id="GO:0043139">
    <property type="term" value="F:5'-3' DNA helicase activity"/>
    <property type="evidence" value="ECO:0007669"/>
    <property type="project" value="UniProtKB-UniRule"/>
</dbReference>
<dbReference type="InterPro" id="IPR011545">
    <property type="entry name" value="DEAD/DEAH_box_helicase_dom"/>
</dbReference>
<feature type="binding site" evidence="11">
    <location>
        <position position="213"/>
    </location>
    <ligand>
        <name>[4Fe-4S] cluster</name>
        <dbReference type="ChEBI" id="CHEBI:49883"/>
    </ligand>
</feature>
<reference evidence="13 14" key="1">
    <citation type="submission" date="2018-01" db="EMBL/GenBank/DDBJ databases">
        <authorList>
            <person name="Yu X.-D."/>
        </authorList>
    </citation>
    <scope>NUCLEOTIDE SEQUENCE [LARGE SCALE GENOMIC DNA]</scope>
    <source>
        <strain evidence="13 14">ZX-21</strain>
    </source>
</reference>
<dbReference type="InterPro" id="IPR014013">
    <property type="entry name" value="Helic_SF1/SF2_ATP-bd_DinG/Rad3"/>
</dbReference>
<dbReference type="Proteomes" id="UP000237222">
    <property type="component" value="Unassembled WGS sequence"/>
</dbReference>
<gene>
    <name evidence="11" type="primary">dinG</name>
    <name evidence="13" type="ORF">C0068_04815</name>
</gene>
<keyword evidence="2 11" id="KW-0479">Metal-binding</keyword>
<dbReference type="GO" id="GO:0046872">
    <property type="term" value="F:metal ion binding"/>
    <property type="evidence" value="ECO:0007669"/>
    <property type="project" value="UniProtKB-KW"/>
</dbReference>
<dbReference type="GO" id="GO:0003677">
    <property type="term" value="F:DNA binding"/>
    <property type="evidence" value="ECO:0007669"/>
    <property type="project" value="UniProtKB-UniRule"/>
</dbReference>
<dbReference type="GO" id="GO:0005524">
    <property type="term" value="F:ATP binding"/>
    <property type="evidence" value="ECO:0007669"/>
    <property type="project" value="UniProtKB-UniRule"/>
</dbReference>
<dbReference type="GO" id="GO:0033677">
    <property type="term" value="F:DNA/RNA helicase activity"/>
    <property type="evidence" value="ECO:0007669"/>
    <property type="project" value="TreeGrafter"/>
</dbReference>
<evidence type="ECO:0000256" key="6">
    <source>
        <dbReference type="ARBA" id="ARBA00022840"/>
    </source>
</evidence>
<dbReference type="GO" id="GO:0006281">
    <property type="term" value="P:DNA repair"/>
    <property type="evidence" value="ECO:0007669"/>
    <property type="project" value="TreeGrafter"/>
</dbReference>
<dbReference type="InterPro" id="IPR027417">
    <property type="entry name" value="P-loop_NTPase"/>
</dbReference>
<dbReference type="GO" id="GO:0016887">
    <property type="term" value="F:ATP hydrolysis activity"/>
    <property type="evidence" value="ECO:0007669"/>
    <property type="project" value="RHEA"/>
</dbReference>
<keyword evidence="6 11" id="KW-0067">ATP-binding</keyword>
<evidence type="ECO:0000256" key="1">
    <source>
        <dbReference type="ARBA" id="ARBA00022485"/>
    </source>
</evidence>
<name>A0A2S4HIV8_9GAMM</name>
<evidence type="ECO:0000256" key="8">
    <source>
        <dbReference type="ARBA" id="ARBA00023014"/>
    </source>
</evidence>
<dbReference type="Pfam" id="PF06733">
    <property type="entry name" value="DEAD_2"/>
    <property type="match status" value="1"/>
</dbReference>
<dbReference type="Pfam" id="PF00270">
    <property type="entry name" value="DEAD"/>
    <property type="match status" value="1"/>
</dbReference>
<dbReference type="PANTHER" id="PTHR11472">
    <property type="entry name" value="DNA REPAIR DEAD HELICASE RAD3/XP-D SUBFAMILY MEMBER"/>
    <property type="match status" value="1"/>
</dbReference>
<evidence type="ECO:0000256" key="3">
    <source>
        <dbReference type="ARBA" id="ARBA00022741"/>
    </source>
</evidence>
<dbReference type="InterPro" id="IPR006555">
    <property type="entry name" value="ATP-dep_Helicase_C"/>
</dbReference>
<comment type="caution">
    <text evidence="13">The sequence shown here is derived from an EMBL/GenBank/DDBJ whole genome shotgun (WGS) entry which is preliminary data.</text>
</comment>
<keyword evidence="5 11" id="KW-0347">Helicase</keyword>
<comment type="similarity">
    <text evidence="11">Belongs to the helicase family. DinG subfamily. Type 1 sub-subfamily.</text>
</comment>
<comment type="cofactor">
    <cofactor evidence="11">
        <name>[4Fe-4S] cluster</name>
        <dbReference type="ChEBI" id="CHEBI:49883"/>
    </cofactor>
    <text evidence="11">Binds 1 [4Fe-4S] cluster.</text>
</comment>
<evidence type="ECO:0000256" key="11">
    <source>
        <dbReference type="HAMAP-Rule" id="MF_02205"/>
    </source>
</evidence>
<dbReference type="NCBIfam" id="NF008729">
    <property type="entry name" value="PRK11747.1"/>
    <property type="match status" value="1"/>
</dbReference>
<dbReference type="PANTHER" id="PTHR11472:SF59">
    <property type="entry name" value="ATP-DEPENDENT DNA HELICASE DING"/>
    <property type="match status" value="1"/>
</dbReference>
<dbReference type="SMART" id="SM00491">
    <property type="entry name" value="HELICc2"/>
    <property type="match status" value="1"/>
</dbReference>
<dbReference type="AlphaFoldDB" id="A0A2S4HIV8"/>
<comment type="catalytic activity">
    <reaction evidence="11">
        <text>ATP + H2O = ADP + phosphate + H(+)</text>
        <dbReference type="Rhea" id="RHEA:13065"/>
        <dbReference type="ChEBI" id="CHEBI:15377"/>
        <dbReference type="ChEBI" id="CHEBI:15378"/>
        <dbReference type="ChEBI" id="CHEBI:30616"/>
        <dbReference type="ChEBI" id="CHEBI:43474"/>
        <dbReference type="ChEBI" id="CHEBI:456216"/>
        <dbReference type="EC" id="5.6.2.3"/>
    </reaction>
</comment>
<evidence type="ECO:0000313" key="13">
    <source>
        <dbReference type="EMBL" id="POP53913.1"/>
    </source>
</evidence>
<keyword evidence="10 11" id="KW-0413">Isomerase</keyword>
<feature type="binding site" evidence="11">
    <location>
        <position position="129"/>
    </location>
    <ligand>
        <name>[4Fe-4S] cluster</name>
        <dbReference type="ChEBI" id="CHEBI:49883"/>
    </ligand>
</feature>
<evidence type="ECO:0000256" key="2">
    <source>
        <dbReference type="ARBA" id="ARBA00022723"/>
    </source>
</evidence>
<dbReference type="InterPro" id="IPR045028">
    <property type="entry name" value="DinG/Rad3-like"/>
</dbReference>